<gene>
    <name evidence="2" type="ORF">PAECIP111892_01166</name>
</gene>
<dbReference type="SUPFAM" id="SSF160904">
    <property type="entry name" value="Jann2411-like"/>
    <property type="match status" value="1"/>
</dbReference>
<sequence length="194" mass="22110">MRAKFNFFSGNPSLDLINTEEMRRGKRVDLLSNIDDLIHWFQTLVHMGAFSQEQFADLGGQPDEGVLNALKTLRAIIRELFEKAANNGIPPLELIEKLELFTKNAPFAYKYKEDRLIPVPTGSFQSSLLSLIALDALDICTSGKLPELHRCENPQCIWLYLDSTGKRKWCSMKLCGNRMKASRFKLKSEEQPES</sequence>
<comment type="caution">
    <text evidence="2">The sequence shown here is derived from an EMBL/GenBank/DDBJ whole genome shotgun (WGS) entry which is preliminary data.</text>
</comment>
<dbReference type="InterPro" id="IPR021005">
    <property type="entry name" value="Znf_CGNR"/>
</dbReference>
<feature type="domain" description="Zinc finger CGNR" evidence="1">
    <location>
        <begin position="148"/>
        <end position="185"/>
    </location>
</feature>
<evidence type="ECO:0000259" key="1">
    <source>
        <dbReference type="Pfam" id="PF11706"/>
    </source>
</evidence>
<accession>A0ABM9BTH5</accession>
<dbReference type="InterPro" id="IPR023286">
    <property type="entry name" value="ABATE_dom_sf"/>
</dbReference>
<dbReference type="Proteomes" id="UP000838324">
    <property type="component" value="Unassembled WGS sequence"/>
</dbReference>
<keyword evidence="3" id="KW-1185">Reference proteome</keyword>
<dbReference type="Pfam" id="PF11706">
    <property type="entry name" value="zf-CGNR"/>
    <property type="match status" value="1"/>
</dbReference>
<evidence type="ECO:0000313" key="2">
    <source>
        <dbReference type="EMBL" id="CAH1193215.1"/>
    </source>
</evidence>
<evidence type="ECO:0000313" key="3">
    <source>
        <dbReference type="Proteomes" id="UP000838324"/>
    </source>
</evidence>
<dbReference type="Pfam" id="PF07336">
    <property type="entry name" value="ABATE"/>
    <property type="match status" value="1"/>
</dbReference>
<proteinExistence type="predicted"/>
<dbReference type="PANTHER" id="PTHR35525:SF3">
    <property type="entry name" value="BLL6575 PROTEIN"/>
    <property type="match status" value="1"/>
</dbReference>
<dbReference type="PANTHER" id="PTHR35525">
    <property type="entry name" value="BLL6575 PROTEIN"/>
    <property type="match status" value="1"/>
</dbReference>
<organism evidence="2 3">
    <name type="scientific">Paenibacillus auburnensis</name>
    <dbReference type="NCBI Taxonomy" id="2905649"/>
    <lineage>
        <taxon>Bacteria</taxon>
        <taxon>Bacillati</taxon>
        <taxon>Bacillota</taxon>
        <taxon>Bacilli</taxon>
        <taxon>Bacillales</taxon>
        <taxon>Paenibacillaceae</taxon>
        <taxon>Paenibacillus</taxon>
    </lineage>
</organism>
<reference evidence="2" key="1">
    <citation type="submission" date="2022-01" db="EMBL/GenBank/DDBJ databases">
        <authorList>
            <person name="Criscuolo A."/>
        </authorList>
    </citation>
    <scope>NUCLEOTIDE SEQUENCE</scope>
    <source>
        <strain evidence="2">CIP111892</strain>
    </source>
</reference>
<protein>
    <recommendedName>
        <fullName evidence="1">Zinc finger CGNR domain-containing protein</fullName>
    </recommendedName>
</protein>
<dbReference type="RefSeq" id="WP_279306734.1">
    <property type="nucleotide sequence ID" value="NZ_CAKMMG010000001.1"/>
</dbReference>
<dbReference type="Gene3D" id="1.10.3300.10">
    <property type="entry name" value="Jann2411-like domain"/>
    <property type="match status" value="1"/>
</dbReference>
<dbReference type="EMBL" id="CAKMMG010000001">
    <property type="protein sequence ID" value="CAH1193215.1"/>
    <property type="molecule type" value="Genomic_DNA"/>
</dbReference>
<name>A0ABM9BTH5_9BACL</name>
<dbReference type="InterPro" id="IPR010852">
    <property type="entry name" value="ABATE"/>
</dbReference>